<dbReference type="Proteomes" id="UP000813444">
    <property type="component" value="Unassembled WGS sequence"/>
</dbReference>
<dbReference type="AlphaFoldDB" id="A0A8K0T0A8"/>
<gene>
    <name evidence="2" type="ORF">B0I35DRAFT_457429</name>
</gene>
<evidence type="ECO:0000313" key="3">
    <source>
        <dbReference type="Proteomes" id="UP000813444"/>
    </source>
</evidence>
<dbReference type="CDD" id="cd09917">
    <property type="entry name" value="F-box_SF"/>
    <property type="match status" value="1"/>
</dbReference>
<comment type="caution">
    <text evidence="2">The sequence shown here is derived from an EMBL/GenBank/DDBJ whole genome shotgun (WGS) entry which is preliminary data.</text>
</comment>
<dbReference type="EMBL" id="JAGPNK010000002">
    <property type="protein sequence ID" value="KAH7326114.1"/>
    <property type="molecule type" value="Genomic_DNA"/>
</dbReference>
<keyword evidence="3" id="KW-1185">Reference proteome</keyword>
<dbReference type="OrthoDB" id="2571985at2759"/>
<dbReference type="InterPro" id="IPR001810">
    <property type="entry name" value="F-box_dom"/>
</dbReference>
<accession>A0A8K0T0A8</accession>
<protein>
    <recommendedName>
        <fullName evidence="1">F-box domain-containing protein</fullName>
    </recommendedName>
</protein>
<evidence type="ECO:0000259" key="1">
    <source>
        <dbReference type="PROSITE" id="PS50181"/>
    </source>
</evidence>
<dbReference type="InterPro" id="IPR036047">
    <property type="entry name" value="F-box-like_dom_sf"/>
</dbReference>
<dbReference type="PROSITE" id="PS50181">
    <property type="entry name" value="FBOX"/>
    <property type="match status" value="1"/>
</dbReference>
<organism evidence="2 3">
    <name type="scientific">Stachybotrys elegans</name>
    <dbReference type="NCBI Taxonomy" id="80388"/>
    <lineage>
        <taxon>Eukaryota</taxon>
        <taxon>Fungi</taxon>
        <taxon>Dikarya</taxon>
        <taxon>Ascomycota</taxon>
        <taxon>Pezizomycotina</taxon>
        <taxon>Sordariomycetes</taxon>
        <taxon>Hypocreomycetidae</taxon>
        <taxon>Hypocreales</taxon>
        <taxon>Stachybotryaceae</taxon>
        <taxon>Stachybotrys</taxon>
    </lineage>
</organism>
<reference evidence="2" key="1">
    <citation type="journal article" date="2021" name="Nat. Commun.">
        <title>Genetic determinants of endophytism in the Arabidopsis root mycobiome.</title>
        <authorList>
            <person name="Mesny F."/>
            <person name="Miyauchi S."/>
            <person name="Thiergart T."/>
            <person name="Pickel B."/>
            <person name="Atanasova L."/>
            <person name="Karlsson M."/>
            <person name="Huettel B."/>
            <person name="Barry K.W."/>
            <person name="Haridas S."/>
            <person name="Chen C."/>
            <person name="Bauer D."/>
            <person name="Andreopoulos W."/>
            <person name="Pangilinan J."/>
            <person name="LaButti K."/>
            <person name="Riley R."/>
            <person name="Lipzen A."/>
            <person name="Clum A."/>
            <person name="Drula E."/>
            <person name="Henrissat B."/>
            <person name="Kohler A."/>
            <person name="Grigoriev I.V."/>
            <person name="Martin F.M."/>
            <person name="Hacquard S."/>
        </authorList>
    </citation>
    <scope>NUCLEOTIDE SEQUENCE</scope>
    <source>
        <strain evidence="2">MPI-CAGE-CH-0235</strain>
    </source>
</reference>
<dbReference type="SUPFAM" id="SSF81383">
    <property type="entry name" value="F-box domain"/>
    <property type="match status" value="1"/>
</dbReference>
<proteinExistence type="predicted"/>
<sequence>MIGREFYCAFCGGPFHSVPLAQQRVHQGRPSFDYYNADILSPDDFDWLYDLRVLGENPDASGVSKAYFSGRGIMTNSGGARVTRGPDPNAFGADAHELECYSRLVSDRRPVYPHHAACGGVLAYALSGTPDTTSLDKGILFDVIYFVICGDRLQYNRLDLEYDEPGTDIVCPSWEEWEVQFGDELLVVSPGWSTTLTNYRPMGTDDTLSGLPRDILYLILRLLDHDSLINLLQASRNIKPFYDQACARALEAAPPAVNEAIRSQTLSFHMPRLSIAEEPDPIATHTYWLYSWDELRASKTLETFWDVAGILVGIALGPRRHKRRVVGKDDAEDEIMVRSVEIDGGDWVTGFIFHIPVWNQLEQKRNPVEIWVKSVLATAPKGITVQFSGGNRIQIGDTNPSLCQRPMLANSGMRIVGGSSLLGTYQDEYRFHRFGLLQAPFPPSEETFVRTKLPSPPVFERCLWKGESCRPLGRPIWEWQEWRDLQPLSMTGQVDTLWDSCDWWLVGREHEVFMWAHDQDELSQLSAISADVSICGEPCEHGEASGGIRNLKAEYGGGLRSRLVRSTEVDGSLMSDEMRERFTINGSGGERVEEIGFVKYTCHGLRLRTNWNREVTWGGCSKSGWWETVRVPDGRVVAGLVLVFRDVGKTNKDIHNNRDSGGNTPDHLSVEQTEVNSDDSGAKYEFCTILDEVGVLTLPE</sequence>
<feature type="domain" description="F-box" evidence="1">
    <location>
        <begin position="205"/>
        <end position="253"/>
    </location>
</feature>
<evidence type="ECO:0000313" key="2">
    <source>
        <dbReference type="EMBL" id="KAH7326114.1"/>
    </source>
</evidence>
<name>A0A8K0T0A8_9HYPO</name>